<dbReference type="RefSeq" id="WP_192280344.1">
    <property type="nucleotide sequence ID" value="NZ_JACZDF010000005.1"/>
</dbReference>
<dbReference type="EMBL" id="JACZDF010000005">
    <property type="protein sequence ID" value="MBD9699827.1"/>
    <property type="molecule type" value="Genomic_DNA"/>
</dbReference>
<feature type="region of interest" description="Disordered" evidence="1">
    <location>
        <begin position="48"/>
        <end position="92"/>
    </location>
</feature>
<comment type="caution">
    <text evidence="2">The sequence shown here is derived from an EMBL/GenBank/DDBJ whole genome shotgun (WGS) entry which is preliminary data.</text>
</comment>
<accession>A0ABR9DRR5</accession>
<proteinExistence type="predicted"/>
<feature type="compositionally biased region" description="Low complexity" evidence="1">
    <location>
        <begin position="289"/>
        <end position="302"/>
    </location>
</feature>
<organism evidence="2 3">
    <name type="scientific">Flavimobilis rhizosphaerae</name>
    <dbReference type="NCBI Taxonomy" id="2775421"/>
    <lineage>
        <taxon>Bacteria</taxon>
        <taxon>Bacillati</taxon>
        <taxon>Actinomycetota</taxon>
        <taxon>Actinomycetes</taxon>
        <taxon>Micrococcales</taxon>
        <taxon>Jonesiaceae</taxon>
        <taxon>Flavimobilis</taxon>
    </lineage>
</organism>
<reference evidence="2 3" key="1">
    <citation type="submission" date="2020-09" db="EMBL/GenBank/DDBJ databases">
        <title>Flavimobilis rhizosphaerae sp. nov., isolated from rhizosphere soil of Spartina alterniflora.</title>
        <authorList>
            <person name="Hanqin C."/>
        </authorList>
    </citation>
    <scope>NUCLEOTIDE SEQUENCE [LARGE SCALE GENOMIC DNA]</scope>
    <source>
        <strain evidence="2 3">GY 10621</strain>
    </source>
</reference>
<dbReference type="Proteomes" id="UP000642107">
    <property type="component" value="Unassembled WGS sequence"/>
</dbReference>
<keyword evidence="3" id="KW-1185">Reference proteome</keyword>
<evidence type="ECO:0000313" key="3">
    <source>
        <dbReference type="Proteomes" id="UP000642107"/>
    </source>
</evidence>
<name>A0ABR9DRR5_9MICO</name>
<evidence type="ECO:0000256" key="1">
    <source>
        <dbReference type="SAM" id="MobiDB-lite"/>
    </source>
</evidence>
<sequence>MATAAAASAGTDRAARALAALRTAEERTGARRVTLTDVAPVVVGHSRGAARNAAPAPQQQDPVHRPATSMTRTPQRAPAPPLGVRTAERPPLPVPPALADVLPEGLRRGTVTQVTGSAALVLEMLAHVETQRVALGDEPWTAVVGCPALGLVAAAEAGVSLDRLLLVPTPGLEAATVLAALVDGVDIVVIGDVGLTEADRRRLVARARERGVAILAVRPWPGARAVLEVTGVRWRGIGAGEGRLRSRELHVARVEAGRTRRAHVALVLPAPGDGYDVTTPDVRPGAVPATATDATSRTSSSTEPATPGREGLPAQATGPTHDQGILPLRPVERVA</sequence>
<protein>
    <submittedName>
        <fullName evidence="2">Uncharacterized protein</fullName>
    </submittedName>
</protein>
<gene>
    <name evidence="2" type="ORF">IGS67_10025</name>
</gene>
<feature type="compositionally biased region" description="Low complexity" evidence="1">
    <location>
        <begin position="49"/>
        <end position="61"/>
    </location>
</feature>
<evidence type="ECO:0000313" key="2">
    <source>
        <dbReference type="EMBL" id="MBD9699827.1"/>
    </source>
</evidence>
<feature type="region of interest" description="Disordered" evidence="1">
    <location>
        <begin position="276"/>
        <end position="335"/>
    </location>
</feature>